<protein>
    <recommendedName>
        <fullName evidence="2">AT3G52170-like helix-turn-helix domain-containing protein</fullName>
    </recommendedName>
</protein>
<dbReference type="PANTHER" id="PTHR34568">
    <property type="entry name" value="RRM DOMAIN-CONTAINING PROTEIN"/>
    <property type="match status" value="1"/>
</dbReference>
<evidence type="ECO:0000313" key="4">
    <source>
        <dbReference type="Proteomes" id="UP000030748"/>
    </source>
</evidence>
<keyword evidence="4" id="KW-1185">Reference proteome</keyword>
<organism evidence="3 4">
    <name type="scientific">Erythranthe guttata</name>
    <name type="common">Yellow monkey flower</name>
    <name type="synonym">Mimulus guttatus</name>
    <dbReference type="NCBI Taxonomy" id="4155"/>
    <lineage>
        <taxon>Eukaryota</taxon>
        <taxon>Viridiplantae</taxon>
        <taxon>Streptophyta</taxon>
        <taxon>Embryophyta</taxon>
        <taxon>Tracheophyta</taxon>
        <taxon>Spermatophyta</taxon>
        <taxon>Magnoliopsida</taxon>
        <taxon>eudicotyledons</taxon>
        <taxon>Gunneridae</taxon>
        <taxon>Pentapetalae</taxon>
        <taxon>asterids</taxon>
        <taxon>lamiids</taxon>
        <taxon>Lamiales</taxon>
        <taxon>Phrymaceae</taxon>
        <taxon>Erythranthe</taxon>
    </lineage>
</organism>
<dbReference type="AlphaFoldDB" id="A0A022R7S4"/>
<feature type="compositionally biased region" description="Basic and acidic residues" evidence="1">
    <location>
        <begin position="153"/>
        <end position="169"/>
    </location>
</feature>
<evidence type="ECO:0000313" key="3">
    <source>
        <dbReference type="EMBL" id="EYU36306.1"/>
    </source>
</evidence>
<dbReference type="EMBL" id="KI630592">
    <property type="protein sequence ID" value="EYU36306.1"/>
    <property type="molecule type" value="Genomic_DNA"/>
</dbReference>
<evidence type="ECO:0000259" key="2">
    <source>
        <dbReference type="Pfam" id="PF25896"/>
    </source>
</evidence>
<reference evidence="3 4" key="1">
    <citation type="journal article" date="2013" name="Proc. Natl. Acad. Sci. U.S.A.">
        <title>Fine-scale variation in meiotic recombination in Mimulus inferred from population shotgun sequencing.</title>
        <authorList>
            <person name="Hellsten U."/>
            <person name="Wright K.M."/>
            <person name="Jenkins J."/>
            <person name="Shu S."/>
            <person name="Yuan Y."/>
            <person name="Wessler S.R."/>
            <person name="Schmutz J."/>
            <person name="Willis J.H."/>
            <person name="Rokhsar D.S."/>
        </authorList>
    </citation>
    <scope>NUCLEOTIDE SEQUENCE [LARGE SCALE GENOMIC DNA]</scope>
    <source>
        <strain evidence="4">cv. DUN x IM62</strain>
    </source>
</reference>
<dbReference type="Pfam" id="PF25896">
    <property type="entry name" value="HTH_AT3G52170"/>
    <property type="match status" value="1"/>
</dbReference>
<name>A0A022R7S4_ERYGU</name>
<sequence length="191" mass="21436">MEMNPGKFPTVSDAVKDVGGSYYFVRQILQELIYNSKLSSMKVSRTSKLPEIISPSSKVESTDPGSKTYELEQGPQSSVTVEANINDETQIFSAVNAKSEDVGTESHHSVDEPESCLTLDPQNNIRKETIHEDKVKFDGLQPKSEPQESVEVSGRELDEVPSKELEPQKKSSMWKNLKSFANEILDIWRRS</sequence>
<evidence type="ECO:0000256" key="1">
    <source>
        <dbReference type="SAM" id="MobiDB-lite"/>
    </source>
</evidence>
<dbReference type="InterPro" id="IPR058941">
    <property type="entry name" value="HTH_AT3G52170-like"/>
</dbReference>
<feature type="region of interest" description="Disordered" evidence="1">
    <location>
        <begin position="54"/>
        <end position="77"/>
    </location>
</feature>
<dbReference type="Proteomes" id="UP000030748">
    <property type="component" value="Unassembled WGS sequence"/>
</dbReference>
<feature type="domain" description="AT3G52170-like helix-turn-helix" evidence="2">
    <location>
        <begin position="1"/>
        <end position="34"/>
    </location>
</feature>
<feature type="compositionally biased region" description="Polar residues" evidence="1">
    <location>
        <begin position="54"/>
        <end position="65"/>
    </location>
</feature>
<proteinExistence type="predicted"/>
<gene>
    <name evidence="3" type="ORF">MIMGU_mgv1a014376mg</name>
</gene>
<feature type="region of interest" description="Disordered" evidence="1">
    <location>
        <begin position="132"/>
        <end position="170"/>
    </location>
</feature>
<dbReference type="InterPro" id="IPR058942">
    <property type="entry name" value="AT3G52170-like"/>
</dbReference>
<accession>A0A022R7S4</accession>
<dbReference type="PANTHER" id="PTHR34568:SF4">
    <property type="entry name" value="OS02G0638000 PROTEIN"/>
    <property type="match status" value="1"/>
</dbReference>